<keyword evidence="1" id="KW-1133">Transmembrane helix</keyword>
<dbReference type="Pfam" id="PF13435">
    <property type="entry name" value="Cytochrome_C554"/>
    <property type="match status" value="1"/>
</dbReference>
<evidence type="ECO:0000256" key="1">
    <source>
        <dbReference type="SAM" id="Phobius"/>
    </source>
</evidence>
<feature type="transmembrane region" description="Helical" evidence="1">
    <location>
        <begin position="82"/>
        <end position="103"/>
    </location>
</feature>
<dbReference type="InterPro" id="IPR023155">
    <property type="entry name" value="Cyt_c-552/4"/>
</dbReference>
<proteinExistence type="predicted"/>
<keyword evidence="1" id="KW-0812">Transmembrane</keyword>
<comment type="caution">
    <text evidence="3">The sequence shown here is derived from an EMBL/GenBank/DDBJ whole genome shotgun (WGS) entry which is preliminary data.</text>
</comment>
<dbReference type="EMBL" id="MFKF01000034">
    <property type="protein sequence ID" value="OGG56355.1"/>
    <property type="molecule type" value="Genomic_DNA"/>
</dbReference>
<evidence type="ECO:0000313" key="4">
    <source>
        <dbReference type="Proteomes" id="UP000178606"/>
    </source>
</evidence>
<accession>A0A1F6D4R0</accession>
<sequence>MRVDRPAEWRARLAILVSGLLVFETLTGLAIYLLPFSLPNQFMALVHTAAGLVFVIPYAWYQSRHWLLYRRAAMTHVKLTGYLSLAATAVCGVSGVVLTWQAVFSRRISYAWDLAHVLSTFALVAFALPHVVALVLRDRRPLTPRPPLPDKQGEGGRITDHESRTTVVAAERRFGWGVLGVTTVLFAGVGLWAYAYEPVQFRNAFPPDYSFKYGANRPFAPSLAKTATGGAFDARSLSDSRSCGTSGCHEEIVREWEPSAHRYAALDAAFQAVQKVMGKQNGPESTRYCGGCHDPISLFSGTKNIFTEDLTALTGYQEGVSCIVCHAIKETDVKGNANYTLAQPRRYAYELKEGEAARFLRDFLIRAYPRHHVESLSHRLFKSPEFCAACHKQFVDQEVNKVGWVQLQNQYDNWRKSRWNHPGDARRTVECRECHMPLVGNSQEPASGDALDYNRSPDDGKHRSHRFLGANQFIPVAQKLPGGAEHVALTEKWLRGEVEIPEIAHKWTQGRAVPIELIAPERVAPGAPVDLKVVITSNKVGHDFPTGPLDIIQSWVELIVKDGGGNVVYKSGTLDDRHFIEPGSFIFKAEPVDQYGNLIDRHNLWEMVGVRFRRSLFPGFSDVAEYSFPCPAAFRADGRARPSEERFQFKAPQDGAGRLHVQAKLQYRKIDQFLLNFLMGEKSGLTTPVTTISQDAKTIQVSGG</sequence>
<reference evidence="3 4" key="1">
    <citation type="journal article" date="2016" name="Nat. Commun.">
        <title>Thousands of microbial genomes shed light on interconnected biogeochemical processes in an aquifer system.</title>
        <authorList>
            <person name="Anantharaman K."/>
            <person name="Brown C.T."/>
            <person name="Hug L.A."/>
            <person name="Sharon I."/>
            <person name="Castelle C.J."/>
            <person name="Probst A.J."/>
            <person name="Thomas B.C."/>
            <person name="Singh A."/>
            <person name="Wilkins M.J."/>
            <person name="Karaoz U."/>
            <person name="Brodie E.L."/>
            <person name="Williams K.H."/>
            <person name="Hubbard S.S."/>
            <person name="Banfield J.F."/>
        </authorList>
    </citation>
    <scope>NUCLEOTIDE SEQUENCE [LARGE SCALE GENOMIC DNA]</scope>
    <source>
        <strain evidence="4">RIFCSPLOWO2_12_FULL_64_10</strain>
    </source>
</reference>
<feature type="domain" description="Cytochrome c-552/4" evidence="2">
    <location>
        <begin position="247"/>
        <end position="326"/>
    </location>
</feature>
<feature type="transmembrane region" description="Helical" evidence="1">
    <location>
        <begin position="12"/>
        <end position="36"/>
    </location>
</feature>
<dbReference type="Gene3D" id="1.10.1130.10">
    <property type="entry name" value="Flavocytochrome C3, Chain A"/>
    <property type="match status" value="1"/>
</dbReference>
<feature type="transmembrane region" description="Helical" evidence="1">
    <location>
        <begin position="42"/>
        <end position="61"/>
    </location>
</feature>
<dbReference type="InterPro" id="IPR036280">
    <property type="entry name" value="Multihaem_cyt_sf"/>
</dbReference>
<evidence type="ECO:0000259" key="2">
    <source>
        <dbReference type="Pfam" id="PF13435"/>
    </source>
</evidence>
<keyword evidence="1" id="KW-0472">Membrane</keyword>
<feature type="transmembrane region" description="Helical" evidence="1">
    <location>
        <begin position="174"/>
        <end position="195"/>
    </location>
</feature>
<dbReference type="AlphaFoldDB" id="A0A1F6D4R0"/>
<organism evidence="3 4">
    <name type="scientific">Handelsmanbacteria sp. (strain RIFCSPLOWO2_12_FULL_64_10)</name>
    <dbReference type="NCBI Taxonomy" id="1817868"/>
    <lineage>
        <taxon>Bacteria</taxon>
        <taxon>Candidatus Handelsmaniibacteriota</taxon>
    </lineage>
</organism>
<dbReference type="SUPFAM" id="SSF48695">
    <property type="entry name" value="Multiheme cytochromes"/>
    <property type="match status" value="1"/>
</dbReference>
<dbReference type="Proteomes" id="UP000178606">
    <property type="component" value="Unassembled WGS sequence"/>
</dbReference>
<feature type="transmembrane region" description="Helical" evidence="1">
    <location>
        <begin position="115"/>
        <end position="136"/>
    </location>
</feature>
<gene>
    <name evidence="3" type="ORF">A3F84_22265</name>
</gene>
<evidence type="ECO:0000313" key="3">
    <source>
        <dbReference type="EMBL" id="OGG56355.1"/>
    </source>
</evidence>
<protein>
    <recommendedName>
        <fullName evidence="2">Cytochrome c-552/4 domain-containing protein</fullName>
    </recommendedName>
</protein>
<name>A0A1F6D4R0_HANXR</name>